<dbReference type="EMBL" id="BAABDL010000122">
    <property type="protein sequence ID" value="GAA4077138.1"/>
    <property type="molecule type" value="Genomic_DNA"/>
</dbReference>
<keyword evidence="3" id="KW-1185">Reference proteome</keyword>
<feature type="transmembrane region" description="Helical" evidence="1">
    <location>
        <begin position="76"/>
        <end position="96"/>
    </location>
</feature>
<keyword evidence="1" id="KW-0812">Transmembrane</keyword>
<dbReference type="RefSeq" id="WP_344913200.1">
    <property type="nucleotide sequence ID" value="NZ_BAABDL010000122.1"/>
</dbReference>
<feature type="transmembrane region" description="Helical" evidence="1">
    <location>
        <begin position="52"/>
        <end position="70"/>
    </location>
</feature>
<sequence length="103" mass="11988">MFDDQLLKLLLTLIPGVILIIGGYLFQKYKKLSWNIPLYFLFSCKQRINVKVGRLWVILGLLTSLITLVFKPTIPVAITIYFIAIFLSWIIVYVHLKLEMNQS</sequence>
<comment type="caution">
    <text evidence="2">The sequence shown here is derived from an EMBL/GenBank/DDBJ whole genome shotgun (WGS) entry which is preliminary data.</text>
</comment>
<accession>A0ABP7W0X3</accession>
<proteinExistence type="predicted"/>
<evidence type="ECO:0000313" key="2">
    <source>
        <dbReference type="EMBL" id="GAA4077138.1"/>
    </source>
</evidence>
<protein>
    <submittedName>
        <fullName evidence="2">Uncharacterized protein</fullName>
    </submittedName>
</protein>
<reference evidence="3" key="1">
    <citation type="journal article" date="2019" name="Int. J. Syst. Evol. Microbiol.">
        <title>The Global Catalogue of Microorganisms (GCM) 10K type strain sequencing project: providing services to taxonomists for standard genome sequencing and annotation.</title>
        <authorList>
            <consortium name="The Broad Institute Genomics Platform"/>
            <consortium name="The Broad Institute Genome Sequencing Center for Infectious Disease"/>
            <person name="Wu L."/>
            <person name="Ma J."/>
        </authorList>
    </citation>
    <scope>NUCLEOTIDE SEQUENCE [LARGE SCALE GENOMIC DNA]</scope>
    <source>
        <strain evidence="3">JCM 17250</strain>
    </source>
</reference>
<keyword evidence="1" id="KW-0472">Membrane</keyword>
<feature type="transmembrane region" description="Helical" evidence="1">
    <location>
        <begin position="6"/>
        <end position="26"/>
    </location>
</feature>
<gene>
    <name evidence="2" type="ORF">GCM10022410_22340</name>
</gene>
<keyword evidence="1" id="KW-1133">Transmembrane helix</keyword>
<evidence type="ECO:0000313" key="3">
    <source>
        <dbReference type="Proteomes" id="UP001501734"/>
    </source>
</evidence>
<evidence type="ECO:0000256" key="1">
    <source>
        <dbReference type="SAM" id="Phobius"/>
    </source>
</evidence>
<dbReference type="Proteomes" id="UP001501734">
    <property type="component" value="Unassembled WGS sequence"/>
</dbReference>
<organism evidence="2 3">
    <name type="scientific">Amphibacillus indicireducens</name>
    <dbReference type="NCBI Taxonomy" id="1076330"/>
    <lineage>
        <taxon>Bacteria</taxon>
        <taxon>Bacillati</taxon>
        <taxon>Bacillota</taxon>
        <taxon>Bacilli</taxon>
        <taxon>Bacillales</taxon>
        <taxon>Bacillaceae</taxon>
        <taxon>Amphibacillus</taxon>
    </lineage>
</organism>
<name>A0ABP7W0X3_9BACI</name>